<comment type="caution">
    <text evidence="3">The sequence shown here is derived from an EMBL/GenBank/DDBJ whole genome shotgun (WGS) entry which is preliminary data.</text>
</comment>
<feature type="domain" description="UspA" evidence="2">
    <location>
        <begin position="143"/>
        <end position="276"/>
    </location>
</feature>
<dbReference type="Gene3D" id="3.40.50.12370">
    <property type="match status" value="1"/>
</dbReference>
<protein>
    <submittedName>
        <fullName evidence="3">Universal stress protein</fullName>
    </submittedName>
</protein>
<dbReference type="AlphaFoldDB" id="A0A8J3GNU6"/>
<dbReference type="Pfam" id="PF00582">
    <property type="entry name" value="Usp"/>
    <property type="match status" value="2"/>
</dbReference>
<dbReference type="CDD" id="cd00293">
    <property type="entry name" value="USP-like"/>
    <property type="match status" value="2"/>
</dbReference>
<name>A0A8J3GNU6_9MICO</name>
<reference evidence="3" key="2">
    <citation type="submission" date="2020-09" db="EMBL/GenBank/DDBJ databases">
        <authorList>
            <person name="Sun Q."/>
            <person name="Zhou Y."/>
        </authorList>
    </citation>
    <scope>NUCLEOTIDE SEQUENCE</scope>
    <source>
        <strain evidence="3">CGMCC 1.16548</strain>
    </source>
</reference>
<evidence type="ECO:0000313" key="4">
    <source>
        <dbReference type="Proteomes" id="UP000617531"/>
    </source>
</evidence>
<accession>A0A8J3GNU6</accession>
<dbReference type="PRINTS" id="PR01438">
    <property type="entry name" value="UNVRSLSTRESS"/>
</dbReference>
<evidence type="ECO:0000313" key="3">
    <source>
        <dbReference type="EMBL" id="GHF08576.1"/>
    </source>
</evidence>
<dbReference type="PANTHER" id="PTHR46268">
    <property type="entry name" value="STRESS RESPONSE PROTEIN NHAX"/>
    <property type="match status" value="1"/>
</dbReference>
<reference evidence="3" key="1">
    <citation type="journal article" date="2014" name="Int. J. Syst. Evol. Microbiol.">
        <title>Complete genome sequence of Corynebacterium casei LMG S-19264T (=DSM 44701T), isolated from a smear-ripened cheese.</title>
        <authorList>
            <consortium name="US DOE Joint Genome Institute (JGI-PGF)"/>
            <person name="Walter F."/>
            <person name="Albersmeier A."/>
            <person name="Kalinowski J."/>
            <person name="Ruckert C."/>
        </authorList>
    </citation>
    <scope>NUCLEOTIDE SEQUENCE</scope>
    <source>
        <strain evidence="3">CGMCC 1.16548</strain>
    </source>
</reference>
<dbReference type="EMBL" id="BNAI01000001">
    <property type="protein sequence ID" value="GHF08576.1"/>
    <property type="molecule type" value="Genomic_DNA"/>
</dbReference>
<dbReference type="Proteomes" id="UP000617531">
    <property type="component" value="Unassembled WGS sequence"/>
</dbReference>
<dbReference type="InterPro" id="IPR006016">
    <property type="entry name" value="UspA"/>
</dbReference>
<dbReference type="SUPFAM" id="SSF52402">
    <property type="entry name" value="Adenine nucleotide alpha hydrolases-like"/>
    <property type="match status" value="2"/>
</dbReference>
<sequence length="295" mass="30412">MPVTSEGRIGERIVVVEDDGPAGRAAVRWVGARVGRHPAEVHVVCPLPRADDQAAVSAHQDAVDRGTQVVHTVAPNAHVSAEVLIGDPEETLAEQARGADLLVIGATDTPLRRDALPLRLASSAECVVVVVPAEWAPSGGRTVVGASIDTASDAAIDFASAHARRGSGHLHVVHVWDLPVTGELPPPMNGDTGSIPDLQRHAIETFTAELSAGSAGLEVTSAVDRGEPADILRAAAEGADLLVVGRRRRGSLTRLLLGSVSHALVQDPPCPVAVVPQPSDPIDVHGDGGGTAATY</sequence>
<dbReference type="InterPro" id="IPR006015">
    <property type="entry name" value="Universal_stress_UspA"/>
</dbReference>
<dbReference type="PANTHER" id="PTHR46268:SF6">
    <property type="entry name" value="UNIVERSAL STRESS PROTEIN UP12"/>
    <property type="match status" value="1"/>
</dbReference>
<feature type="domain" description="UspA" evidence="2">
    <location>
        <begin position="11"/>
        <end position="131"/>
    </location>
</feature>
<organism evidence="3 4">
    <name type="scientific">Pseudolysinimonas yzui</name>
    <dbReference type="NCBI Taxonomy" id="2708254"/>
    <lineage>
        <taxon>Bacteria</taxon>
        <taxon>Bacillati</taxon>
        <taxon>Actinomycetota</taxon>
        <taxon>Actinomycetes</taxon>
        <taxon>Micrococcales</taxon>
        <taxon>Microbacteriaceae</taxon>
        <taxon>Pseudolysinimonas</taxon>
    </lineage>
</organism>
<gene>
    <name evidence="3" type="ORF">GCM10011600_06780</name>
</gene>
<evidence type="ECO:0000259" key="2">
    <source>
        <dbReference type="Pfam" id="PF00582"/>
    </source>
</evidence>
<keyword evidence="4" id="KW-1185">Reference proteome</keyword>
<comment type="similarity">
    <text evidence="1">Belongs to the universal stress protein A family.</text>
</comment>
<proteinExistence type="inferred from homology"/>
<evidence type="ECO:0000256" key="1">
    <source>
        <dbReference type="ARBA" id="ARBA00008791"/>
    </source>
</evidence>